<proteinExistence type="predicted"/>
<reference evidence="1 2" key="1">
    <citation type="journal article" date="2013" name="Genome Announc.">
        <title>Genome sequences for three denitrifying bacterial strains isolated from a uranium- and nitrate-contaminated subsurface environment.</title>
        <authorList>
            <person name="Venkatramanan R."/>
            <person name="Prakash O."/>
            <person name="Woyke T."/>
            <person name="Chain P."/>
            <person name="Goodwin L.A."/>
            <person name="Watson D."/>
            <person name="Brooks S."/>
            <person name="Kostka J.E."/>
            <person name="Green S.J."/>
        </authorList>
    </citation>
    <scope>NUCLEOTIDE SEQUENCE [LARGE SCALE GENOMIC DNA]</scope>
    <source>
        <strain evidence="1 2">1NES1</strain>
    </source>
</reference>
<dbReference type="KEGG" id="hdt:HYPDE_28108"/>
<accession>N0B9S7</accession>
<name>N0B9S7_9HYPH</name>
<dbReference type="AlphaFoldDB" id="N0B9S7"/>
<gene>
    <name evidence="1" type="ORF">HYPDE_28108</name>
</gene>
<evidence type="ECO:0000313" key="1">
    <source>
        <dbReference type="EMBL" id="AGK57301.1"/>
    </source>
</evidence>
<protein>
    <recommendedName>
        <fullName evidence="3">DUF3800 domain-containing protein</fullName>
    </recommendedName>
</protein>
<evidence type="ECO:0000313" key="2">
    <source>
        <dbReference type="Proteomes" id="UP000005952"/>
    </source>
</evidence>
<dbReference type="EMBL" id="CP005587">
    <property type="protein sequence ID" value="AGK57301.1"/>
    <property type="molecule type" value="Genomic_DNA"/>
</dbReference>
<dbReference type="HOGENOM" id="CLU_1014799_0_0_5"/>
<dbReference type="Proteomes" id="UP000005952">
    <property type="component" value="Chromosome"/>
</dbReference>
<evidence type="ECO:0008006" key="3">
    <source>
        <dbReference type="Google" id="ProtNLM"/>
    </source>
</evidence>
<organism evidence="1 2">
    <name type="scientific">Hyphomicrobium denitrificans 1NES1</name>
    <dbReference type="NCBI Taxonomy" id="670307"/>
    <lineage>
        <taxon>Bacteria</taxon>
        <taxon>Pseudomonadati</taxon>
        <taxon>Pseudomonadota</taxon>
        <taxon>Alphaproteobacteria</taxon>
        <taxon>Hyphomicrobiales</taxon>
        <taxon>Hyphomicrobiaceae</taxon>
        <taxon>Hyphomicrobium</taxon>
    </lineage>
</organism>
<keyword evidence="2" id="KW-1185">Reference proteome</keyword>
<sequence length="274" mass="31206">MLFGFLPGPDTVTAIFSVRLDEVGKDRRPHVIVAGGVGTLEQWSDLEQKWDRLMKSKGIGIFHKCDFDDRKGDFENWGDLKCRNLIKAQEKAIRNCIPFTIAVAVEKKTHAKVKKAMQNIRHFKADSDYGLCFRVIRFLVCQKIAKQVPKAKVQFLLEQGPDAADASVIYEDIRRTIGAKYRPAMYAEMLNGFASSAKGQFRSLEAADYLAGRAMEDFEAGHFLSTKRGNQISMLMDEEFLTHWHEDMIKAREHRRAHYINSRSKPSSSDEQAS</sequence>